<name>A0A4R5MHI2_9SPHI</name>
<dbReference type="InterPro" id="IPR036942">
    <property type="entry name" value="Beta-barrel_TonB_sf"/>
</dbReference>
<keyword evidence="7 10" id="KW-0472">Membrane</keyword>
<evidence type="ECO:0000256" key="10">
    <source>
        <dbReference type="PROSITE-ProRule" id="PRU01360"/>
    </source>
</evidence>
<evidence type="ECO:0000256" key="3">
    <source>
        <dbReference type="ARBA" id="ARBA00022452"/>
    </source>
</evidence>
<dbReference type="GO" id="GO:0044718">
    <property type="term" value="P:siderophore transmembrane transport"/>
    <property type="evidence" value="ECO:0007669"/>
    <property type="project" value="TreeGrafter"/>
</dbReference>
<evidence type="ECO:0000259" key="13">
    <source>
        <dbReference type="Pfam" id="PF07715"/>
    </source>
</evidence>
<dbReference type="InterPro" id="IPR012910">
    <property type="entry name" value="Plug_dom"/>
</dbReference>
<dbReference type="InterPro" id="IPR000531">
    <property type="entry name" value="Beta-barrel_TonB"/>
</dbReference>
<reference evidence="14 15" key="1">
    <citation type="submission" date="2019-02" db="EMBL/GenBank/DDBJ databases">
        <title>Pedobacter sp. nov., a novel speices isolated from soil of pinguins habitat in Antarcitica.</title>
        <authorList>
            <person name="He R.-H."/>
        </authorList>
    </citation>
    <scope>NUCLEOTIDE SEQUENCE [LARGE SCALE GENOMIC DNA]</scope>
    <source>
        <strain evidence="14 15">E01020</strain>
    </source>
</reference>
<accession>A0A4R5MHI2</accession>
<dbReference type="EMBL" id="SJCY01000014">
    <property type="protein sequence ID" value="TDG34988.1"/>
    <property type="molecule type" value="Genomic_DNA"/>
</dbReference>
<feature type="domain" description="TonB-dependent receptor-like beta-barrel" evidence="12">
    <location>
        <begin position="223"/>
        <end position="649"/>
    </location>
</feature>
<evidence type="ECO:0000313" key="14">
    <source>
        <dbReference type="EMBL" id="TDG34988.1"/>
    </source>
</evidence>
<keyword evidence="6 11" id="KW-0798">TonB box</keyword>
<feature type="domain" description="TonB-dependent receptor plug" evidence="13">
    <location>
        <begin position="56"/>
        <end position="152"/>
    </location>
</feature>
<dbReference type="PANTHER" id="PTHR30069:SF29">
    <property type="entry name" value="HEMOGLOBIN AND HEMOGLOBIN-HAPTOGLOBIN-BINDING PROTEIN 1-RELATED"/>
    <property type="match status" value="1"/>
</dbReference>
<dbReference type="InterPro" id="IPR037066">
    <property type="entry name" value="Plug_dom_sf"/>
</dbReference>
<keyword evidence="2 10" id="KW-0813">Transport</keyword>
<proteinExistence type="inferred from homology"/>
<dbReference type="OrthoDB" id="9762903at2"/>
<evidence type="ECO:0000256" key="2">
    <source>
        <dbReference type="ARBA" id="ARBA00022448"/>
    </source>
</evidence>
<dbReference type="InterPro" id="IPR039426">
    <property type="entry name" value="TonB-dep_rcpt-like"/>
</dbReference>
<keyword evidence="9 10" id="KW-0998">Cell outer membrane</keyword>
<dbReference type="GO" id="GO:0015344">
    <property type="term" value="F:siderophore uptake transmembrane transporter activity"/>
    <property type="evidence" value="ECO:0007669"/>
    <property type="project" value="TreeGrafter"/>
</dbReference>
<sequence>MIKNKNACLGIGCFYFAIATCLGVVCPNFLWAQVDSAKIKQLNEIQIKAKKINLLQSSPTPVQNLGGDDLKRLSSLSVADAIRYFSGVQLKDYGGIGGLKTINVRSMGSNHTAVFYDGIQLGNAQNGQVDLGKFSLDNIEEVTLYSGQKSALLMPAKAYASASALYIKTPVPKFEPNQNHYFKASLKSGSFDFINPSFNYTQKLSKKLSFNLSTEILNASGKYKYRYTNGVYDTTVTRTNTDIFAKRMEAGLYGLTADSSKWQVKLYNYNSERGVPGAIVANKFNFSQRQWDDNFFLQSSYQSKENKHYQYLFNAKYAYDFTRYLDPDRISLNGPLNNKYTQQETYFSFANQYQIDTFWVISLSADYSFQKLDANLQSFAYPSRNTTLIAFANTLRWPRFNVQANLLATIINDKVKTNIPAGNKAAYTPTIMASWQPFNTANLRIRAFYKSIFRMPTFNDLYYTFIGNSTLKPEYATQYDLGITFSKSFTNVSLQSISIQTDAYYNQVTDKIVAVPTLNLFRWTMLNLGKVSIKGIETNVQSLWQFGEIKATAKMGYTFEKALDVTPTGNSYKQQIPYIPVQSASILLGADWKSFGLNYSYIFTGERYSQKANIPENYVPAWFTHDLSLQKNIIKNKINYRIAAEVNNLLNQYYDVVLNYPMPGRNYRLTLSADF</sequence>
<evidence type="ECO:0000256" key="7">
    <source>
        <dbReference type="ARBA" id="ARBA00023136"/>
    </source>
</evidence>
<evidence type="ECO:0000256" key="9">
    <source>
        <dbReference type="ARBA" id="ARBA00023237"/>
    </source>
</evidence>
<dbReference type="RefSeq" id="WP_133263645.1">
    <property type="nucleotide sequence ID" value="NZ_SJCY01000014.1"/>
</dbReference>
<keyword evidence="15" id="KW-1185">Reference proteome</keyword>
<evidence type="ECO:0000256" key="4">
    <source>
        <dbReference type="ARBA" id="ARBA00022692"/>
    </source>
</evidence>
<keyword evidence="5" id="KW-0732">Signal</keyword>
<evidence type="ECO:0000256" key="8">
    <source>
        <dbReference type="ARBA" id="ARBA00023170"/>
    </source>
</evidence>
<dbReference type="PROSITE" id="PS52016">
    <property type="entry name" value="TONB_DEPENDENT_REC_3"/>
    <property type="match status" value="1"/>
</dbReference>
<evidence type="ECO:0000259" key="12">
    <source>
        <dbReference type="Pfam" id="PF00593"/>
    </source>
</evidence>
<dbReference type="GO" id="GO:0009279">
    <property type="term" value="C:cell outer membrane"/>
    <property type="evidence" value="ECO:0007669"/>
    <property type="project" value="UniProtKB-SubCell"/>
</dbReference>
<comment type="similarity">
    <text evidence="10 11">Belongs to the TonB-dependent receptor family.</text>
</comment>
<comment type="subcellular location">
    <subcellularLocation>
        <location evidence="1 10">Cell outer membrane</location>
        <topology evidence="1 10">Multi-pass membrane protein</topology>
    </subcellularLocation>
</comment>
<dbReference type="AlphaFoldDB" id="A0A4R5MHI2"/>
<keyword evidence="3 10" id="KW-1134">Transmembrane beta strand</keyword>
<keyword evidence="8 14" id="KW-0675">Receptor</keyword>
<protein>
    <submittedName>
        <fullName evidence="14">TonB-dependent receptor</fullName>
    </submittedName>
</protein>
<evidence type="ECO:0000256" key="11">
    <source>
        <dbReference type="RuleBase" id="RU003357"/>
    </source>
</evidence>
<gene>
    <name evidence="14" type="ORF">EZJ43_15575</name>
</gene>
<dbReference type="Gene3D" id="2.40.170.20">
    <property type="entry name" value="TonB-dependent receptor, beta-barrel domain"/>
    <property type="match status" value="1"/>
</dbReference>
<dbReference type="PANTHER" id="PTHR30069">
    <property type="entry name" value="TONB-DEPENDENT OUTER MEMBRANE RECEPTOR"/>
    <property type="match status" value="1"/>
</dbReference>
<keyword evidence="4 10" id="KW-0812">Transmembrane</keyword>
<dbReference type="Pfam" id="PF00593">
    <property type="entry name" value="TonB_dep_Rec_b-barrel"/>
    <property type="match status" value="1"/>
</dbReference>
<organism evidence="14 15">
    <name type="scientific">Pedobacter changchengzhani</name>
    <dbReference type="NCBI Taxonomy" id="2529274"/>
    <lineage>
        <taxon>Bacteria</taxon>
        <taxon>Pseudomonadati</taxon>
        <taxon>Bacteroidota</taxon>
        <taxon>Sphingobacteriia</taxon>
        <taxon>Sphingobacteriales</taxon>
        <taxon>Sphingobacteriaceae</taxon>
        <taxon>Pedobacter</taxon>
    </lineage>
</organism>
<dbReference type="SUPFAM" id="SSF56935">
    <property type="entry name" value="Porins"/>
    <property type="match status" value="1"/>
</dbReference>
<comment type="caution">
    <text evidence="14">The sequence shown here is derived from an EMBL/GenBank/DDBJ whole genome shotgun (WGS) entry which is preliminary data.</text>
</comment>
<evidence type="ECO:0000256" key="5">
    <source>
        <dbReference type="ARBA" id="ARBA00022729"/>
    </source>
</evidence>
<dbReference type="Pfam" id="PF07715">
    <property type="entry name" value="Plug"/>
    <property type="match status" value="1"/>
</dbReference>
<evidence type="ECO:0000313" key="15">
    <source>
        <dbReference type="Proteomes" id="UP000295668"/>
    </source>
</evidence>
<evidence type="ECO:0000256" key="1">
    <source>
        <dbReference type="ARBA" id="ARBA00004571"/>
    </source>
</evidence>
<evidence type="ECO:0000256" key="6">
    <source>
        <dbReference type="ARBA" id="ARBA00023077"/>
    </source>
</evidence>
<dbReference type="Proteomes" id="UP000295668">
    <property type="component" value="Unassembled WGS sequence"/>
</dbReference>
<dbReference type="Gene3D" id="2.170.130.10">
    <property type="entry name" value="TonB-dependent receptor, plug domain"/>
    <property type="match status" value="1"/>
</dbReference>